<evidence type="ECO:0000256" key="7">
    <source>
        <dbReference type="ARBA" id="ARBA00049119"/>
    </source>
</evidence>
<sequence>MSIAFTDVDSKADITSAILPITSSSSSTHKDKATSLVVETENATFYENVSAAPLDPWSKTSFKLYGILLVAALNATSSGFDGSIFSSINAMTQYSEYFHHTELGSSTGMEVLSTLFANRADTSSSIFMIYTIGNMVGSLFTGPICDHLGRRAGMATGAVIIMAAAAILTAAKNDSYLLGGRFLLGFGISIGTSSAPTYALELAPPQWRARIVGFYNTFFYTGSILSTGVAYASNKASGQLAFRLPLGLQLLPPFFILIGLPFIPESPRWLTARGKKEKAEEILAKYHGGGDVSHPVVQMELREFEEGIEVRKAQSWWNYYDLVDSHNQRWRFFMMACMSFFAQLSGNSVLTYYLPSMYTKLGITSVDRRLLLTFANSIVSCAGAVAGSATNDMIGRRTKLWVGSIALAAMFAGVTGFSSQFDGGKEVSHALSNGGVTFIFLFGCVYSFVYTPLTATYCAEVLANHTRAKGMGIHVIMSNCANLYNTYVTAVALEAIGWKYYLVFVGLNLVYAVIWYFLGVETRGRTLEELNTVFEAKWPPKEALQKAKVVVSER</sequence>
<keyword evidence="3 8" id="KW-0813">Transport</keyword>
<dbReference type="RefSeq" id="XP_018994854.1">
    <property type="nucleotide sequence ID" value="XM_019137828.1"/>
</dbReference>
<dbReference type="FunFam" id="1.20.1250.20:FF:000134">
    <property type="entry name" value="MFS sugar transporter protein"/>
    <property type="match status" value="1"/>
</dbReference>
<gene>
    <name evidence="11" type="ORF">L202_03872</name>
</gene>
<feature type="transmembrane region" description="Helical" evidence="9">
    <location>
        <begin position="152"/>
        <end position="170"/>
    </location>
</feature>
<keyword evidence="5 9" id="KW-1133">Transmembrane helix</keyword>
<dbReference type="STRING" id="1295533.A0A1E3HUI6"/>
<dbReference type="Proteomes" id="UP000094065">
    <property type="component" value="Unassembled WGS sequence"/>
</dbReference>
<reference evidence="11 12" key="1">
    <citation type="submission" date="2016-06" db="EMBL/GenBank/DDBJ databases">
        <title>Evolution of pathogenesis and genome organization in the Tremellales.</title>
        <authorList>
            <person name="Cuomo C."/>
            <person name="Litvintseva A."/>
            <person name="Heitman J."/>
            <person name="Chen Y."/>
            <person name="Sun S."/>
            <person name="Springer D."/>
            <person name="Dromer F."/>
            <person name="Young S."/>
            <person name="Zeng Q."/>
            <person name="Chapman S."/>
            <person name="Gujja S."/>
            <person name="Saif S."/>
            <person name="Birren B."/>
        </authorList>
    </citation>
    <scope>NUCLEOTIDE SEQUENCE [LARGE SCALE GENOMIC DNA]</scope>
    <source>
        <strain evidence="11 12">CBS 6039</strain>
    </source>
</reference>
<evidence type="ECO:0000256" key="5">
    <source>
        <dbReference type="ARBA" id="ARBA00022989"/>
    </source>
</evidence>
<dbReference type="OrthoDB" id="6133115at2759"/>
<evidence type="ECO:0000256" key="9">
    <source>
        <dbReference type="SAM" id="Phobius"/>
    </source>
</evidence>
<dbReference type="InterPro" id="IPR036259">
    <property type="entry name" value="MFS_trans_sf"/>
</dbReference>
<keyword evidence="4 9" id="KW-0812">Transmembrane</keyword>
<evidence type="ECO:0000256" key="8">
    <source>
        <dbReference type="RuleBase" id="RU003346"/>
    </source>
</evidence>
<evidence type="ECO:0000256" key="1">
    <source>
        <dbReference type="ARBA" id="ARBA00004141"/>
    </source>
</evidence>
<dbReference type="InterPro" id="IPR050360">
    <property type="entry name" value="MFS_Sugar_Transporters"/>
</dbReference>
<evidence type="ECO:0000313" key="11">
    <source>
        <dbReference type="EMBL" id="ODN80007.1"/>
    </source>
</evidence>
<feature type="transmembrane region" description="Helical" evidence="9">
    <location>
        <begin position="438"/>
        <end position="459"/>
    </location>
</feature>
<evidence type="ECO:0000259" key="10">
    <source>
        <dbReference type="PROSITE" id="PS50850"/>
    </source>
</evidence>
<evidence type="ECO:0000313" key="12">
    <source>
        <dbReference type="Proteomes" id="UP000094065"/>
    </source>
</evidence>
<keyword evidence="6 9" id="KW-0472">Membrane</keyword>
<dbReference type="NCBIfam" id="TIGR00879">
    <property type="entry name" value="SP"/>
    <property type="match status" value="1"/>
</dbReference>
<comment type="subcellular location">
    <subcellularLocation>
        <location evidence="1">Membrane</location>
        <topology evidence="1">Multi-pass membrane protein</topology>
    </subcellularLocation>
</comment>
<dbReference type="InterPro" id="IPR003663">
    <property type="entry name" value="Sugar/inositol_transpt"/>
</dbReference>
<dbReference type="SUPFAM" id="SSF103473">
    <property type="entry name" value="MFS general substrate transporter"/>
    <property type="match status" value="1"/>
</dbReference>
<dbReference type="InterPro" id="IPR005828">
    <property type="entry name" value="MFS_sugar_transport-like"/>
</dbReference>
<keyword evidence="12" id="KW-1185">Reference proteome</keyword>
<name>A0A1E3HUI6_9TREE</name>
<feature type="transmembrane region" description="Helical" evidence="9">
    <location>
        <begin position="212"/>
        <end position="232"/>
    </location>
</feature>
<comment type="similarity">
    <text evidence="2 8">Belongs to the major facilitator superfamily. Sugar transporter (TC 2.A.1.1) family.</text>
</comment>
<dbReference type="Pfam" id="PF00083">
    <property type="entry name" value="Sugar_tr"/>
    <property type="match status" value="1"/>
</dbReference>
<dbReference type="PANTHER" id="PTHR48022:SF79">
    <property type="entry name" value="LACTOSE PERMEASE, PUTATIVE (AFU_ORTHOLOGUE AFUA_6G01860)-RELATED"/>
    <property type="match status" value="1"/>
</dbReference>
<feature type="transmembrane region" description="Helical" evidence="9">
    <location>
        <begin position="244"/>
        <end position="263"/>
    </location>
</feature>
<organism evidence="11 12">
    <name type="scientific">Cryptococcus amylolentus CBS 6039</name>
    <dbReference type="NCBI Taxonomy" id="1295533"/>
    <lineage>
        <taxon>Eukaryota</taxon>
        <taxon>Fungi</taxon>
        <taxon>Dikarya</taxon>
        <taxon>Basidiomycota</taxon>
        <taxon>Agaricomycotina</taxon>
        <taxon>Tremellomycetes</taxon>
        <taxon>Tremellales</taxon>
        <taxon>Cryptococcaceae</taxon>
        <taxon>Cryptococcus</taxon>
    </lineage>
</organism>
<feature type="transmembrane region" description="Helical" evidence="9">
    <location>
        <begin position="332"/>
        <end position="350"/>
    </location>
</feature>
<dbReference type="GO" id="GO:0016020">
    <property type="term" value="C:membrane"/>
    <property type="evidence" value="ECO:0007669"/>
    <property type="project" value="UniProtKB-SubCell"/>
</dbReference>
<evidence type="ECO:0000256" key="2">
    <source>
        <dbReference type="ARBA" id="ARBA00010992"/>
    </source>
</evidence>
<dbReference type="GO" id="GO:0005351">
    <property type="term" value="F:carbohydrate:proton symporter activity"/>
    <property type="evidence" value="ECO:0007669"/>
    <property type="project" value="TreeGrafter"/>
</dbReference>
<feature type="transmembrane region" description="Helical" evidence="9">
    <location>
        <begin position="400"/>
        <end position="418"/>
    </location>
</feature>
<feature type="transmembrane region" description="Helical" evidence="9">
    <location>
        <begin position="471"/>
        <end position="492"/>
    </location>
</feature>
<evidence type="ECO:0000256" key="4">
    <source>
        <dbReference type="ARBA" id="ARBA00022692"/>
    </source>
</evidence>
<feature type="domain" description="Major facilitator superfamily (MFS) profile" evidence="10">
    <location>
        <begin position="67"/>
        <end position="523"/>
    </location>
</feature>
<dbReference type="InterPro" id="IPR020846">
    <property type="entry name" value="MFS_dom"/>
</dbReference>
<feature type="transmembrane region" description="Helical" evidence="9">
    <location>
        <begin position="182"/>
        <end position="200"/>
    </location>
</feature>
<dbReference type="PROSITE" id="PS50850">
    <property type="entry name" value="MFS"/>
    <property type="match status" value="1"/>
</dbReference>
<dbReference type="Gene3D" id="1.20.1250.20">
    <property type="entry name" value="MFS general substrate transporter like domains"/>
    <property type="match status" value="1"/>
</dbReference>
<dbReference type="PANTHER" id="PTHR48022">
    <property type="entry name" value="PLASTIDIC GLUCOSE TRANSPORTER 4"/>
    <property type="match status" value="1"/>
</dbReference>
<comment type="catalytic activity">
    <reaction evidence="7">
        <text>myo-inositol(out) + H(+)(out) = myo-inositol(in) + H(+)(in)</text>
        <dbReference type="Rhea" id="RHEA:60364"/>
        <dbReference type="ChEBI" id="CHEBI:15378"/>
        <dbReference type="ChEBI" id="CHEBI:17268"/>
    </reaction>
</comment>
<dbReference type="GeneID" id="30155181"/>
<proteinExistence type="inferred from homology"/>
<dbReference type="AlphaFoldDB" id="A0A1E3HUI6"/>
<evidence type="ECO:0000256" key="6">
    <source>
        <dbReference type="ARBA" id="ARBA00023136"/>
    </source>
</evidence>
<protein>
    <recommendedName>
        <fullName evidence="10">Major facilitator superfamily (MFS) profile domain-containing protein</fullName>
    </recommendedName>
</protein>
<dbReference type="EMBL" id="AWGJ01000005">
    <property type="protein sequence ID" value="ODN80007.1"/>
    <property type="molecule type" value="Genomic_DNA"/>
</dbReference>
<feature type="transmembrane region" description="Helical" evidence="9">
    <location>
        <begin position="127"/>
        <end position="145"/>
    </location>
</feature>
<comment type="caution">
    <text evidence="11">The sequence shown here is derived from an EMBL/GenBank/DDBJ whole genome shotgun (WGS) entry which is preliminary data.</text>
</comment>
<evidence type="ECO:0000256" key="3">
    <source>
        <dbReference type="ARBA" id="ARBA00022448"/>
    </source>
</evidence>
<accession>A0A1E3HUI6</accession>
<feature type="transmembrane region" description="Helical" evidence="9">
    <location>
        <begin position="498"/>
        <end position="518"/>
    </location>
</feature>